<sequence>VRCGVEEQGGSPSRVFTYESGDDEAQNLIRLAGRYIAEILSLALLLGPTISIAVPLAAQRPGPDGTFYISTYTDQIRVLDERTFEVVDLIETQHGMPGRFVVSQNRERLYVSDATGEHIEVIDLAEGRSTDSFTLSKGNEQFRFRSFDVDPQETYVLIVGKTTTKLPDRFEVGSSVIVRYDLRNQEVMDTIPWPDGHARQSGNFMFSPDGKLVYFSAEDMIVLDSETFTEVDRWEISRELEPGLGRIRPGFSASYYEEPGFFTGLVRITDPINNRRMMGVARVNLAEKDMEFYTLGPSQPVGQFALAPGGGKAWGLYSEIGHYEFWAFDLRNRQVSTRREFAGRPRMGLLASTDGELLYIHVAGNTIDVYDSDTYDLLRTVDVGGDMRGFVLLPGSDGP</sequence>
<dbReference type="AlphaFoldDB" id="A0A382DNF1"/>
<organism evidence="1">
    <name type="scientific">marine metagenome</name>
    <dbReference type="NCBI Taxonomy" id="408172"/>
    <lineage>
        <taxon>unclassified sequences</taxon>
        <taxon>metagenomes</taxon>
        <taxon>ecological metagenomes</taxon>
    </lineage>
</organism>
<proteinExistence type="predicted"/>
<dbReference type="SUPFAM" id="SSF50969">
    <property type="entry name" value="YVTN repeat-like/Quinoprotein amine dehydrogenase"/>
    <property type="match status" value="1"/>
</dbReference>
<accession>A0A382DNF1</accession>
<dbReference type="PANTHER" id="PTHR47197:SF3">
    <property type="entry name" value="DIHYDRO-HEME D1 DEHYDROGENASE"/>
    <property type="match status" value="1"/>
</dbReference>
<feature type="non-terminal residue" evidence="1">
    <location>
        <position position="1"/>
    </location>
</feature>
<evidence type="ECO:0000313" key="1">
    <source>
        <dbReference type="EMBL" id="SVB39918.1"/>
    </source>
</evidence>
<dbReference type="InterPro" id="IPR011044">
    <property type="entry name" value="Quino_amine_DH_bsu"/>
</dbReference>
<dbReference type="EMBL" id="UINC01040274">
    <property type="protein sequence ID" value="SVB39918.1"/>
    <property type="molecule type" value="Genomic_DNA"/>
</dbReference>
<gene>
    <name evidence="1" type="ORF">METZ01_LOCUS192772</name>
</gene>
<evidence type="ECO:0008006" key="2">
    <source>
        <dbReference type="Google" id="ProtNLM"/>
    </source>
</evidence>
<dbReference type="InterPro" id="IPR015943">
    <property type="entry name" value="WD40/YVTN_repeat-like_dom_sf"/>
</dbReference>
<protein>
    <recommendedName>
        <fullName evidence="2">SMP-30/Gluconolactonase/LRE-like region domain-containing protein</fullName>
    </recommendedName>
</protein>
<dbReference type="Gene3D" id="2.130.10.10">
    <property type="entry name" value="YVTN repeat-like/Quinoprotein amine dehydrogenase"/>
    <property type="match status" value="1"/>
</dbReference>
<name>A0A382DNF1_9ZZZZ</name>
<reference evidence="1" key="1">
    <citation type="submission" date="2018-05" db="EMBL/GenBank/DDBJ databases">
        <authorList>
            <person name="Lanie J.A."/>
            <person name="Ng W.-L."/>
            <person name="Kazmierczak K.M."/>
            <person name="Andrzejewski T.M."/>
            <person name="Davidsen T.M."/>
            <person name="Wayne K.J."/>
            <person name="Tettelin H."/>
            <person name="Glass J.I."/>
            <person name="Rusch D."/>
            <person name="Podicherti R."/>
            <person name="Tsui H.-C.T."/>
            <person name="Winkler M.E."/>
        </authorList>
    </citation>
    <scope>NUCLEOTIDE SEQUENCE</scope>
</reference>
<dbReference type="InterPro" id="IPR051200">
    <property type="entry name" value="Host-pathogen_enzymatic-act"/>
</dbReference>
<dbReference type="PANTHER" id="PTHR47197">
    <property type="entry name" value="PROTEIN NIRF"/>
    <property type="match status" value="1"/>
</dbReference>